<dbReference type="Proteomes" id="UP001162162">
    <property type="component" value="Unassembled WGS sequence"/>
</dbReference>
<feature type="domain" description="DUF4817" evidence="2">
    <location>
        <begin position="5"/>
        <end position="57"/>
    </location>
</feature>
<dbReference type="InterPro" id="IPR032135">
    <property type="entry name" value="DUF4817"/>
</dbReference>
<evidence type="ECO:0000313" key="4">
    <source>
        <dbReference type="Proteomes" id="UP001162162"/>
    </source>
</evidence>
<sequence length="148" mass="16642">MDKHTLNEKTEAIFIWAEAGRNYHEAERIFNERFPERPISRKYIRQLVSKFSTTGSVGDKPRSGRPTVGEDTQVQIVAEKVVTPQQTTESVAKTCGISATTAQSHRFLNPTKSTIIKFDIIRFGSKFAAILSGSESQISEKMRFTTKS</sequence>
<organism evidence="3 4">
    <name type="scientific">Aromia moschata</name>
    <dbReference type="NCBI Taxonomy" id="1265417"/>
    <lineage>
        <taxon>Eukaryota</taxon>
        <taxon>Metazoa</taxon>
        <taxon>Ecdysozoa</taxon>
        <taxon>Arthropoda</taxon>
        <taxon>Hexapoda</taxon>
        <taxon>Insecta</taxon>
        <taxon>Pterygota</taxon>
        <taxon>Neoptera</taxon>
        <taxon>Endopterygota</taxon>
        <taxon>Coleoptera</taxon>
        <taxon>Polyphaga</taxon>
        <taxon>Cucujiformia</taxon>
        <taxon>Chrysomeloidea</taxon>
        <taxon>Cerambycidae</taxon>
        <taxon>Cerambycinae</taxon>
        <taxon>Callichromatini</taxon>
        <taxon>Aromia</taxon>
    </lineage>
</organism>
<dbReference type="Pfam" id="PF16087">
    <property type="entry name" value="DUF4817"/>
    <property type="match status" value="1"/>
</dbReference>
<evidence type="ECO:0000313" key="3">
    <source>
        <dbReference type="EMBL" id="KAJ8948881.1"/>
    </source>
</evidence>
<proteinExistence type="predicted"/>
<feature type="region of interest" description="Disordered" evidence="1">
    <location>
        <begin position="53"/>
        <end position="72"/>
    </location>
</feature>
<evidence type="ECO:0000259" key="2">
    <source>
        <dbReference type="Pfam" id="PF16087"/>
    </source>
</evidence>
<reference evidence="3" key="1">
    <citation type="journal article" date="2023" name="Insect Mol. Biol.">
        <title>Genome sequencing provides insights into the evolution of gene families encoding plant cell wall-degrading enzymes in longhorned beetles.</title>
        <authorList>
            <person name="Shin N.R."/>
            <person name="Okamura Y."/>
            <person name="Kirsch R."/>
            <person name="Pauchet Y."/>
        </authorList>
    </citation>
    <scope>NUCLEOTIDE SEQUENCE</scope>
    <source>
        <strain evidence="3">AMC_N1</strain>
    </source>
</reference>
<accession>A0AAV8YCF2</accession>
<evidence type="ECO:0000256" key="1">
    <source>
        <dbReference type="SAM" id="MobiDB-lite"/>
    </source>
</evidence>
<name>A0AAV8YCF2_9CUCU</name>
<dbReference type="EMBL" id="JAPWTK010000128">
    <property type="protein sequence ID" value="KAJ8948881.1"/>
    <property type="molecule type" value="Genomic_DNA"/>
</dbReference>
<dbReference type="AlphaFoldDB" id="A0AAV8YCF2"/>
<keyword evidence="4" id="KW-1185">Reference proteome</keyword>
<protein>
    <recommendedName>
        <fullName evidence="2">DUF4817 domain-containing protein</fullName>
    </recommendedName>
</protein>
<comment type="caution">
    <text evidence="3">The sequence shown here is derived from an EMBL/GenBank/DDBJ whole genome shotgun (WGS) entry which is preliminary data.</text>
</comment>
<gene>
    <name evidence="3" type="ORF">NQ318_005501</name>
</gene>